<proteinExistence type="inferred from homology"/>
<dbReference type="Proteomes" id="UP000835206">
    <property type="component" value="Chromosome 5"/>
</dbReference>
<dbReference type="Gene3D" id="3.30.230.10">
    <property type="match status" value="1"/>
</dbReference>
<dbReference type="InterPro" id="IPR048584">
    <property type="entry name" value="Ribosomal_uS5m_N"/>
</dbReference>
<dbReference type="GO" id="GO:0006412">
    <property type="term" value="P:translation"/>
    <property type="evidence" value="ECO:0007669"/>
    <property type="project" value="InterPro"/>
</dbReference>
<feature type="domain" description="Small ribosomal subunit protein uS5 C-terminal" evidence="10">
    <location>
        <begin position="249"/>
        <end position="317"/>
    </location>
</feature>
<dbReference type="SUPFAM" id="SSF54768">
    <property type="entry name" value="dsRNA-binding domain-like"/>
    <property type="match status" value="1"/>
</dbReference>
<dbReference type="InterPro" id="IPR020568">
    <property type="entry name" value="Ribosomal_Su5_D2-typ_SF"/>
</dbReference>
<dbReference type="GO" id="GO:0003723">
    <property type="term" value="F:RNA binding"/>
    <property type="evidence" value="ECO:0007669"/>
    <property type="project" value="InterPro"/>
</dbReference>
<dbReference type="RefSeq" id="XP_003395850.2">
    <property type="nucleotide sequence ID" value="XM_003395802.4"/>
</dbReference>
<accession>A0A9B0BXI1</accession>
<reference evidence="13" key="1">
    <citation type="submission" date="2025-08" db="UniProtKB">
        <authorList>
            <consortium name="RefSeq"/>
        </authorList>
    </citation>
    <scope>IDENTIFICATION</scope>
</reference>
<evidence type="ECO:0000256" key="1">
    <source>
        <dbReference type="ARBA" id="ARBA00004173"/>
    </source>
</evidence>
<sequence>MAKWIYHASKAITNCIKSVSVARDATTVGLLTPQVLLLQHTRNANFYMRRPAAQLWKSVTSVSNAGKRRGRARGATKPRDLNRGQKLGYGKIPIMFPGLNSPILRGEFAMQQRRLTEEEQENFTTSKVVTIVKPKRLKVHPLNRGWTGGMPGGRKIGPPDPVDDDVFHGFESWILFAKSSSIMSSTMGRLKRYWSMVVTGNGKGLAGFSQVIGRDFKSTINAAKNKAGHRLMYIERHNEHTVLHDFYAQFGKTKVFVQQKPKGYGLKCHRVIKTCCEAIGIKDLYVKVEGSTNVAYIVKAFFIGLLQQKTYQEMANEKKLHVVEMRKENNYYPTVLASPSVVRTSEEIPQDEILDFKQYVMNGRIPLQKKKTEPFFTKLPSWLFHLRKQERRRDQDQVIIRLRAQYNDVCSFLAEKYPEARAPRWRKHDKKEEQEEEERAVEA</sequence>
<dbReference type="GO" id="GO:0005739">
    <property type="term" value="C:mitochondrion"/>
    <property type="evidence" value="ECO:0007669"/>
    <property type="project" value="UniProtKB-SubCell"/>
</dbReference>
<evidence type="ECO:0000259" key="9">
    <source>
        <dbReference type="Pfam" id="PF00333"/>
    </source>
</evidence>
<evidence type="ECO:0000256" key="3">
    <source>
        <dbReference type="ARBA" id="ARBA00022980"/>
    </source>
</evidence>
<dbReference type="InterPro" id="IPR014721">
    <property type="entry name" value="Ribsml_uS5_D2-typ_fold_subgr"/>
</dbReference>
<evidence type="ECO:0000256" key="8">
    <source>
        <dbReference type="SAM" id="MobiDB-lite"/>
    </source>
</evidence>
<evidence type="ECO:0000256" key="5">
    <source>
        <dbReference type="ARBA" id="ARBA00023274"/>
    </source>
</evidence>
<keyword evidence="5" id="KW-0687">Ribonucleoprotein</keyword>
<dbReference type="FunFam" id="3.30.230.10:FF:000002">
    <property type="entry name" value="30S ribosomal protein S5"/>
    <property type="match status" value="1"/>
</dbReference>
<dbReference type="Pfam" id="PF03719">
    <property type="entry name" value="Ribosomal_S5_C"/>
    <property type="match status" value="1"/>
</dbReference>
<dbReference type="AlphaFoldDB" id="A0A9B0BXI1"/>
<keyword evidence="4" id="KW-0496">Mitochondrion</keyword>
<dbReference type="GO" id="GO:1990904">
    <property type="term" value="C:ribonucleoprotein complex"/>
    <property type="evidence" value="ECO:0007669"/>
    <property type="project" value="UniProtKB-KW"/>
</dbReference>
<evidence type="ECO:0000256" key="2">
    <source>
        <dbReference type="ARBA" id="ARBA00008945"/>
    </source>
</evidence>
<keyword evidence="3 13" id="KW-0689">Ribosomal protein</keyword>
<dbReference type="PANTHER" id="PTHR48277:SF1">
    <property type="entry name" value="MITOCHONDRIAL RIBOSOMAL PROTEIN S5"/>
    <property type="match status" value="1"/>
</dbReference>
<comment type="subcellular location">
    <subcellularLocation>
        <location evidence="1">Mitochondrion</location>
    </subcellularLocation>
</comment>
<dbReference type="GO" id="GO:0005840">
    <property type="term" value="C:ribosome"/>
    <property type="evidence" value="ECO:0007669"/>
    <property type="project" value="UniProtKB-KW"/>
</dbReference>
<keyword evidence="12" id="KW-1185">Reference proteome</keyword>
<feature type="compositionally biased region" description="Acidic residues" evidence="8">
    <location>
        <begin position="434"/>
        <end position="443"/>
    </location>
</feature>
<evidence type="ECO:0000313" key="12">
    <source>
        <dbReference type="Proteomes" id="UP000835206"/>
    </source>
</evidence>
<feature type="compositionally biased region" description="Basic residues" evidence="8">
    <location>
        <begin position="66"/>
        <end position="76"/>
    </location>
</feature>
<dbReference type="SUPFAM" id="SSF54211">
    <property type="entry name" value="Ribosomal protein S5 domain 2-like"/>
    <property type="match status" value="1"/>
</dbReference>
<comment type="similarity">
    <text evidence="2">Belongs to the universal ribosomal protein uS5 family.</text>
</comment>
<dbReference type="GO" id="GO:0003735">
    <property type="term" value="F:structural constituent of ribosome"/>
    <property type="evidence" value="ECO:0007669"/>
    <property type="project" value="InterPro"/>
</dbReference>
<organism evidence="12 13">
    <name type="scientific">Bombus terrestris</name>
    <name type="common">Buff-tailed bumblebee</name>
    <name type="synonym">Apis terrestris</name>
    <dbReference type="NCBI Taxonomy" id="30195"/>
    <lineage>
        <taxon>Eukaryota</taxon>
        <taxon>Metazoa</taxon>
        <taxon>Ecdysozoa</taxon>
        <taxon>Arthropoda</taxon>
        <taxon>Hexapoda</taxon>
        <taxon>Insecta</taxon>
        <taxon>Pterygota</taxon>
        <taxon>Neoptera</taxon>
        <taxon>Endopterygota</taxon>
        <taxon>Hymenoptera</taxon>
        <taxon>Apocrita</taxon>
        <taxon>Aculeata</taxon>
        <taxon>Apoidea</taxon>
        <taxon>Anthophila</taxon>
        <taxon>Apidae</taxon>
        <taxon>Bombus</taxon>
        <taxon>Bombus</taxon>
    </lineage>
</organism>
<dbReference type="Pfam" id="PF21251">
    <property type="entry name" value="Ribosomal_uS5m_N"/>
    <property type="match status" value="1"/>
</dbReference>
<evidence type="ECO:0000259" key="11">
    <source>
        <dbReference type="Pfam" id="PF21251"/>
    </source>
</evidence>
<feature type="region of interest" description="Disordered" evidence="8">
    <location>
        <begin position="63"/>
        <end position="82"/>
    </location>
</feature>
<protein>
    <recommendedName>
        <fullName evidence="6">Small ribosomal subunit protein uS5m</fullName>
    </recommendedName>
    <alternativeName>
        <fullName evidence="7">28S ribosomal protein S5, mitochondrial</fullName>
    </alternativeName>
</protein>
<evidence type="ECO:0000256" key="4">
    <source>
        <dbReference type="ARBA" id="ARBA00023128"/>
    </source>
</evidence>
<dbReference type="Pfam" id="PF00333">
    <property type="entry name" value="Ribosomal_S5"/>
    <property type="match status" value="1"/>
</dbReference>
<dbReference type="InterPro" id="IPR000851">
    <property type="entry name" value="Ribosomal_uS5"/>
</dbReference>
<dbReference type="InterPro" id="IPR005324">
    <property type="entry name" value="Ribosomal_uS5_C"/>
</dbReference>
<feature type="domain" description="Small ribosomal subunit protein uS5m N-terminal" evidence="11">
    <location>
        <begin position="46"/>
        <end position="160"/>
    </location>
</feature>
<feature type="region of interest" description="Disordered" evidence="8">
    <location>
        <begin position="422"/>
        <end position="443"/>
    </location>
</feature>
<dbReference type="OrthoDB" id="309483at2759"/>
<evidence type="ECO:0000259" key="10">
    <source>
        <dbReference type="Pfam" id="PF03719"/>
    </source>
</evidence>
<name>A0A9B0BXI1_BOMTE</name>
<dbReference type="InterPro" id="IPR013810">
    <property type="entry name" value="Ribosomal_uS5_N"/>
</dbReference>
<dbReference type="KEGG" id="bter:100645243"/>
<gene>
    <name evidence="13" type="primary">LOC100645243</name>
</gene>
<evidence type="ECO:0000256" key="6">
    <source>
        <dbReference type="ARBA" id="ARBA00039335"/>
    </source>
</evidence>
<dbReference type="GeneID" id="100645243"/>
<evidence type="ECO:0000313" key="13">
    <source>
        <dbReference type="RefSeq" id="XP_003395850.2"/>
    </source>
</evidence>
<dbReference type="CTD" id="64969"/>
<evidence type="ECO:0000256" key="7">
    <source>
        <dbReference type="ARBA" id="ARBA00041606"/>
    </source>
</evidence>
<feature type="domain" description="S5 DRBM" evidence="9">
    <location>
        <begin position="187"/>
        <end position="235"/>
    </location>
</feature>
<dbReference type="PANTHER" id="PTHR48277">
    <property type="entry name" value="MITOCHONDRIAL RIBOSOMAL PROTEIN S5"/>
    <property type="match status" value="1"/>
</dbReference>